<dbReference type="PANTHER" id="PTHR19964">
    <property type="entry name" value="MULTIPLE PDZ DOMAIN PROTEIN"/>
    <property type="match status" value="1"/>
</dbReference>
<reference evidence="4" key="1">
    <citation type="journal article" date="2023" name="G3 (Bethesda)">
        <title>A reference genome for the long-term kleptoplast-retaining sea slug Elysia crispata morphotype clarki.</title>
        <authorList>
            <person name="Eastman K.E."/>
            <person name="Pendleton A.L."/>
            <person name="Shaikh M.A."/>
            <person name="Suttiyut T."/>
            <person name="Ogas R."/>
            <person name="Tomko P."/>
            <person name="Gavelis G."/>
            <person name="Widhalm J.R."/>
            <person name="Wisecaver J.H."/>
        </authorList>
    </citation>
    <scope>NUCLEOTIDE SEQUENCE</scope>
    <source>
        <strain evidence="4">ECLA1</strain>
    </source>
</reference>
<dbReference type="Proteomes" id="UP001283361">
    <property type="component" value="Unassembled WGS sequence"/>
</dbReference>
<organism evidence="4 5">
    <name type="scientific">Elysia crispata</name>
    <name type="common">lettuce slug</name>
    <dbReference type="NCBI Taxonomy" id="231223"/>
    <lineage>
        <taxon>Eukaryota</taxon>
        <taxon>Metazoa</taxon>
        <taxon>Spiralia</taxon>
        <taxon>Lophotrochozoa</taxon>
        <taxon>Mollusca</taxon>
        <taxon>Gastropoda</taxon>
        <taxon>Heterobranchia</taxon>
        <taxon>Euthyneura</taxon>
        <taxon>Panpulmonata</taxon>
        <taxon>Sacoglossa</taxon>
        <taxon>Placobranchoidea</taxon>
        <taxon>Plakobranchidae</taxon>
        <taxon>Elysia</taxon>
    </lineage>
</organism>
<name>A0AAE1DEK7_9GAST</name>
<keyword evidence="5" id="KW-1185">Reference proteome</keyword>
<evidence type="ECO:0000256" key="2">
    <source>
        <dbReference type="SAM" id="SignalP"/>
    </source>
</evidence>
<evidence type="ECO:0000313" key="4">
    <source>
        <dbReference type="EMBL" id="KAK3767834.1"/>
    </source>
</evidence>
<dbReference type="Gene3D" id="2.30.42.10">
    <property type="match status" value="2"/>
</dbReference>
<dbReference type="EMBL" id="JAWDGP010004106">
    <property type="protein sequence ID" value="KAK3767834.1"/>
    <property type="molecule type" value="Genomic_DNA"/>
</dbReference>
<comment type="caution">
    <text evidence="4">The sequence shown here is derived from an EMBL/GenBank/DDBJ whole genome shotgun (WGS) entry which is preliminary data.</text>
</comment>
<dbReference type="CDD" id="cd06671">
    <property type="entry name" value="PDZ7_MUPP1-PD6_PATJ-like"/>
    <property type="match status" value="1"/>
</dbReference>
<feature type="compositionally biased region" description="Low complexity" evidence="1">
    <location>
        <begin position="341"/>
        <end position="360"/>
    </location>
</feature>
<dbReference type="InterPro" id="IPR001478">
    <property type="entry name" value="PDZ"/>
</dbReference>
<keyword evidence="2" id="KW-0732">Signal</keyword>
<feature type="domain" description="PDZ" evidence="3">
    <location>
        <begin position="219"/>
        <end position="311"/>
    </location>
</feature>
<feature type="chain" id="PRO_5042278484" description="PDZ domain-containing protein" evidence="2">
    <location>
        <begin position="23"/>
        <end position="526"/>
    </location>
</feature>
<dbReference type="SMART" id="SM00228">
    <property type="entry name" value="PDZ"/>
    <property type="match status" value="2"/>
</dbReference>
<dbReference type="Pfam" id="PF00595">
    <property type="entry name" value="PDZ"/>
    <property type="match status" value="2"/>
</dbReference>
<accession>A0AAE1DEK7</accession>
<feature type="region of interest" description="Disordered" evidence="1">
    <location>
        <begin position="377"/>
        <end position="415"/>
    </location>
</feature>
<evidence type="ECO:0000313" key="5">
    <source>
        <dbReference type="Proteomes" id="UP001283361"/>
    </source>
</evidence>
<protein>
    <recommendedName>
        <fullName evidence="3">PDZ domain-containing protein</fullName>
    </recommendedName>
</protein>
<evidence type="ECO:0000259" key="3">
    <source>
        <dbReference type="PROSITE" id="PS50106"/>
    </source>
</evidence>
<gene>
    <name evidence="4" type="ORF">RRG08_053977</name>
</gene>
<dbReference type="InterPro" id="IPR036034">
    <property type="entry name" value="PDZ_sf"/>
</dbReference>
<feature type="region of interest" description="Disordered" evidence="1">
    <location>
        <begin position="332"/>
        <end position="360"/>
    </location>
</feature>
<feature type="compositionally biased region" description="Low complexity" evidence="1">
    <location>
        <begin position="165"/>
        <end position="187"/>
    </location>
</feature>
<dbReference type="PANTHER" id="PTHR19964:SF92">
    <property type="entry name" value="PATJ HOMOLOG"/>
    <property type="match status" value="1"/>
</dbReference>
<proteinExistence type="predicted"/>
<dbReference type="CDD" id="cd06672">
    <property type="entry name" value="PDZ8_MUPP1-PDZ7_PATJ-PDZ2_INAD-like"/>
    <property type="match status" value="1"/>
</dbReference>
<dbReference type="InterPro" id="IPR051342">
    <property type="entry name" value="PDZ_scaffold"/>
</dbReference>
<feature type="signal peptide" evidence="2">
    <location>
        <begin position="1"/>
        <end position="22"/>
    </location>
</feature>
<dbReference type="PROSITE" id="PS50106">
    <property type="entry name" value="PDZ"/>
    <property type="match status" value="2"/>
</dbReference>
<feature type="domain" description="PDZ" evidence="3">
    <location>
        <begin position="434"/>
        <end position="503"/>
    </location>
</feature>
<feature type="compositionally biased region" description="Low complexity" evidence="1">
    <location>
        <begin position="377"/>
        <end position="392"/>
    </location>
</feature>
<feature type="region of interest" description="Disordered" evidence="1">
    <location>
        <begin position="165"/>
        <end position="190"/>
    </location>
</feature>
<sequence length="526" mass="55344">MAVLKTNCLLSVYLTIIVPCLASLTIALVDIHCQDAVSPLACPSVYLRSLNGARACSQCFPGNRDVGTRPQVQDVTAQTREGAKEFEGGGGIFGDTLVAFVAYIRILHLLRSSFRWNKSILGEFGNVSITYIPGSAVNKEGQTSPGLASTPHQSPLLQKLAQSLEAEEQQASAAAENSPEPPATSAEYSEDNRAALGQKTLLTDGSPAVGNQAWGPPRSVQLVREPGKSLGISIVGGRVDMFNVSQEHSNAGIFIKHVLGDSPAGRNGTLKKGDRILEVNGVDVRNATHDEAVEVIRNSDSPINFVVQSLSYSTCPGDLDISQLKAVQSFEESTNNSPKHPTLTAESTAAATTTSTSSPLAATGGASIVAAPLLGTQSSLTSSSPGSTPQQSFEQGPEKVAGESFSDSEDEDEFGYTKKQVKKKYGDLPGLVQLVELDRGSAGMGLGLAGNKDRSKMSVFVAGIQPGSPAAWDGRIRVGDELLEVNGINLNGLSHLNASAVIKGEMTSRNTWLLNHSDMEAPASLM</sequence>
<evidence type="ECO:0000256" key="1">
    <source>
        <dbReference type="SAM" id="MobiDB-lite"/>
    </source>
</evidence>
<dbReference type="AlphaFoldDB" id="A0AAE1DEK7"/>
<dbReference type="SUPFAM" id="SSF50156">
    <property type="entry name" value="PDZ domain-like"/>
    <property type="match status" value="2"/>
</dbReference>